<dbReference type="SUPFAM" id="SSF103088">
    <property type="entry name" value="OmpA-like"/>
    <property type="match status" value="1"/>
</dbReference>
<evidence type="ECO:0000256" key="1">
    <source>
        <dbReference type="ARBA" id="ARBA00004442"/>
    </source>
</evidence>
<name>A0ABX8ZDS2_9SPHN</name>
<evidence type="ECO:0000256" key="4">
    <source>
        <dbReference type="PROSITE-ProRule" id="PRU00473"/>
    </source>
</evidence>
<dbReference type="InterPro" id="IPR006664">
    <property type="entry name" value="OMP_bac"/>
</dbReference>
<dbReference type="PANTHER" id="PTHR30329">
    <property type="entry name" value="STATOR ELEMENT OF FLAGELLAR MOTOR COMPLEX"/>
    <property type="match status" value="1"/>
</dbReference>
<accession>A0ABX8ZDS2</accession>
<evidence type="ECO:0000259" key="7">
    <source>
        <dbReference type="PROSITE" id="PS51123"/>
    </source>
</evidence>
<dbReference type="InterPro" id="IPR036737">
    <property type="entry name" value="OmpA-like_sf"/>
</dbReference>
<evidence type="ECO:0000256" key="2">
    <source>
        <dbReference type="ARBA" id="ARBA00023136"/>
    </source>
</evidence>
<dbReference type="PRINTS" id="PR01021">
    <property type="entry name" value="OMPADOMAIN"/>
</dbReference>
<feature type="region of interest" description="Disordered" evidence="5">
    <location>
        <begin position="183"/>
        <end position="208"/>
    </location>
</feature>
<dbReference type="PROSITE" id="PS51123">
    <property type="entry name" value="OMPA_2"/>
    <property type="match status" value="1"/>
</dbReference>
<dbReference type="InterPro" id="IPR050330">
    <property type="entry name" value="Bact_OuterMem_StrucFunc"/>
</dbReference>
<feature type="compositionally biased region" description="Acidic residues" evidence="5">
    <location>
        <begin position="197"/>
        <end position="208"/>
    </location>
</feature>
<feature type="region of interest" description="Disordered" evidence="5">
    <location>
        <begin position="142"/>
        <end position="168"/>
    </location>
</feature>
<proteinExistence type="predicted"/>
<dbReference type="EMBL" id="CP081297">
    <property type="protein sequence ID" value="QZD87132.1"/>
    <property type="molecule type" value="Genomic_DNA"/>
</dbReference>
<evidence type="ECO:0000256" key="6">
    <source>
        <dbReference type="SAM" id="SignalP"/>
    </source>
</evidence>
<evidence type="ECO:0000256" key="3">
    <source>
        <dbReference type="ARBA" id="ARBA00023237"/>
    </source>
</evidence>
<keyword evidence="6" id="KW-0732">Signal</keyword>
<feature type="region of interest" description="Disordered" evidence="5">
    <location>
        <begin position="19"/>
        <end position="73"/>
    </location>
</feature>
<keyword evidence="9" id="KW-1185">Reference proteome</keyword>
<feature type="signal peptide" evidence="6">
    <location>
        <begin position="1"/>
        <end position="22"/>
    </location>
</feature>
<dbReference type="PANTHER" id="PTHR30329:SF21">
    <property type="entry name" value="LIPOPROTEIN YIAD-RELATED"/>
    <property type="match status" value="1"/>
</dbReference>
<evidence type="ECO:0000313" key="8">
    <source>
        <dbReference type="EMBL" id="QZD87132.1"/>
    </source>
</evidence>
<feature type="chain" id="PRO_5045777385" evidence="6">
    <location>
        <begin position="23"/>
        <end position="208"/>
    </location>
</feature>
<protein>
    <submittedName>
        <fullName evidence="8">OmpA family protein</fullName>
    </submittedName>
</protein>
<dbReference type="InterPro" id="IPR006665">
    <property type="entry name" value="OmpA-like"/>
</dbReference>
<gene>
    <name evidence="8" type="ORF">K3166_13365</name>
</gene>
<evidence type="ECO:0000256" key="5">
    <source>
        <dbReference type="SAM" id="MobiDB-lite"/>
    </source>
</evidence>
<sequence>MNRKMKTLTKALAIGLGVTSLASCGREPAPEPTPTPTDSPRSIFEGEGVTTETPAPVLPPLETTLGFPDGTSDLTESARAELATVLRSAQFADGGRIILRGHSDSAGSDTSNLEASRERAEAVRDFLVENGVSPERIEIIAFGEQNPVQPNALPDGKPNESGRAANRRVDLVVQTGAILQDDGRKPTLIEAISEGQTEADEESEPASE</sequence>
<dbReference type="Proteomes" id="UP000824280">
    <property type="component" value="Chromosome"/>
</dbReference>
<keyword evidence="2 4" id="KW-0472">Membrane</keyword>
<dbReference type="CDD" id="cd07185">
    <property type="entry name" value="OmpA_C-like"/>
    <property type="match status" value="1"/>
</dbReference>
<dbReference type="Gene3D" id="3.30.1330.60">
    <property type="entry name" value="OmpA-like domain"/>
    <property type="match status" value="1"/>
</dbReference>
<evidence type="ECO:0000313" key="9">
    <source>
        <dbReference type="Proteomes" id="UP000824280"/>
    </source>
</evidence>
<keyword evidence="3" id="KW-0998">Cell outer membrane</keyword>
<reference evidence="8 9" key="1">
    <citation type="submission" date="2021-08" db="EMBL/GenBank/DDBJ databases">
        <title>Comparative Genomics Analysis of the Genus Qipengyuania Reveals Extensive Genetic Diversity and Metabolic Versatility, Including the Description of Fifteen Novel Species.</title>
        <authorList>
            <person name="Liu Y."/>
        </authorList>
    </citation>
    <scope>NUCLEOTIDE SEQUENCE [LARGE SCALE GENOMIC DNA]</scope>
    <source>
        <strain evidence="8 9">1XM2-8</strain>
    </source>
</reference>
<organism evidence="8 9">
    <name type="scientific">Qipengyuania psychrotolerans</name>
    <dbReference type="NCBI Taxonomy" id="2867238"/>
    <lineage>
        <taxon>Bacteria</taxon>
        <taxon>Pseudomonadati</taxon>
        <taxon>Pseudomonadota</taxon>
        <taxon>Alphaproteobacteria</taxon>
        <taxon>Sphingomonadales</taxon>
        <taxon>Erythrobacteraceae</taxon>
        <taxon>Qipengyuania</taxon>
    </lineage>
</organism>
<dbReference type="Pfam" id="PF00691">
    <property type="entry name" value="OmpA"/>
    <property type="match status" value="1"/>
</dbReference>
<dbReference type="PROSITE" id="PS51257">
    <property type="entry name" value="PROKAR_LIPOPROTEIN"/>
    <property type="match status" value="1"/>
</dbReference>
<feature type="domain" description="OmpA-like" evidence="7">
    <location>
        <begin position="54"/>
        <end position="177"/>
    </location>
</feature>
<comment type="subcellular location">
    <subcellularLocation>
        <location evidence="1">Cell outer membrane</location>
    </subcellularLocation>
</comment>